<keyword evidence="1" id="KW-0812">Transmembrane</keyword>
<keyword evidence="1" id="KW-1133">Transmembrane helix</keyword>
<proteinExistence type="predicted"/>
<sequence length="229" mass="25007">MNQTALDLWGTETRDALQSLWDRISDFAPNIIGAIVIVLVGVIVAWVLQYIVVQILKAVRLQSLSDSSGFTAVLKRAKLRSDVSDIVGTFVKWVTILTALVPASIVLKVNGVEGFVEGILAYIPVVLGVSLLLVFGSQFTEVISRLTRASVESFGLTIAKTTEMTVRWTLYIFIGIMALFALGVPREFTVIMFIGVVSMIAIAFGLSVGLGGQNHMSDFIKKLRDELKK</sequence>
<feature type="transmembrane region" description="Helical" evidence="1">
    <location>
        <begin position="190"/>
        <end position="212"/>
    </location>
</feature>
<evidence type="ECO:0008006" key="4">
    <source>
        <dbReference type="Google" id="ProtNLM"/>
    </source>
</evidence>
<feature type="transmembrane region" description="Helical" evidence="1">
    <location>
        <begin position="31"/>
        <end position="53"/>
    </location>
</feature>
<feature type="transmembrane region" description="Helical" evidence="1">
    <location>
        <begin position="86"/>
        <end position="107"/>
    </location>
</feature>
<gene>
    <name evidence="2" type="ORF">A3A71_02435</name>
</gene>
<keyword evidence="1" id="KW-0472">Membrane</keyword>
<name>A0A1F5EBT4_9BACT</name>
<feature type="transmembrane region" description="Helical" evidence="1">
    <location>
        <begin position="119"/>
        <end position="143"/>
    </location>
</feature>
<dbReference type="STRING" id="1797471.A3A71_02435"/>
<dbReference type="Gene3D" id="1.10.287.1260">
    <property type="match status" value="1"/>
</dbReference>
<evidence type="ECO:0000256" key="1">
    <source>
        <dbReference type="SAM" id="Phobius"/>
    </source>
</evidence>
<dbReference type="EMBL" id="MEZX01000002">
    <property type="protein sequence ID" value="OGD64878.1"/>
    <property type="molecule type" value="Genomic_DNA"/>
</dbReference>
<feature type="transmembrane region" description="Helical" evidence="1">
    <location>
        <begin position="164"/>
        <end position="184"/>
    </location>
</feature>
<evidence type="ECO:0000313" key="2">
    <source>
        <dbReference type="EMBL" id="OGD64878.1"/>
    </source>
</evidence>
<dbReference type="Proteomes" id="UP000177481">
    <property type="component" value="Unassembled WGS sequence"/>
</dbReference>
<dbReference type="AlphaFoldDB" id="A0A1F5EBT4"/>
<dbReference type="InterPro" id="IPR008910">
    <property type="entry name" value="MSC_TM_helix"/>
</dbReference>
<evidence type="ECO:0000313" key="3">
    <source>
        <dbReference type="Proteomes" id="UP000177481"/>
    </source>
</evidence>
<dbReference type="Pfam" id="PF05552">
    <property type="entry name" value="MS_channel_1st_1"/>
    <property type="match status" value="1"/>
</dbReference>
<comment type="caution">
    <text evidence="2">The sequence shown here is derived from an EMBL/GenBank/DDBJ whole genome shotgun (WGS) entry which is preliminary data.</text>
</comment>
<reference evidence="2 3" key="1">
    <citation type="journal article" date="2016" name="Nat. Commun.">
        <title>Thousands of microbial genomes shed light on interconnected biogeochemical processes in an aquifer system.</title>
        <authorList>
            <person name="Anantharaman K."/>
            <person name="Brown C.T."/>
            <person name="Hug L.A."/>
            <person name="Sharon I."/>
            <person name="Castelle C.J."/>
            <person name="Probst A.J."/>
            <person name="Thomas B.C."/>
            <person name="Singh A."/>
            <person name="Wilkins M.J."/>
            <person name="Karaoz U."/>
            <person name="Brodie E.L."/>
            <person name="Williams K.H."/>
            <person name="Hubbard S.S."/>
            <person name="Banfield J.F."/>
        </authorList>
    </citation>
    <scope>NUCLEOTIDE SEQUENCE [LARGE SCALE GENOMIC DNA]</scope>
</reference>
<organism evidence="2 3">
    <name type="scientific">Candidatus Berkelbacteria bacterium RIFCSPLOWO2_01_FULL_50_28</name>
    <dbReference type="NCBI Taxonomy" id="1797471"/>
    <lineage>
        <taxon>Bacteria</taxon>
        <taxon>Candidatus Berkelbacteria</taxon>
    </lineage>
</organism>
<protein>
    <recommendedName>
        <fullName evidence="4">Small-conductance mechanosensitive ion channel</fullName>
    </recommendedName>
</protein>
<accession>A0A1F5EBT4</accession>